<accession>A0AC61RDN7</accession>
<dbReference type="Proteomes" id="UP000306319">
    <property type="component" value="Unassembled WGS sequence"/>
</dbReference>
<keyword evidence="2" id="KW-1185">Reference proteome</keyword>
<gene>
    <name evidence="1" type="ORF">E5331_16805</name>
</gene>
<keyword evidence="1" id="KW-0378">Hydrolase</keyword>
<proteinExistence type="predicted"/>
<comment type="caution">
    <text evidence="1">The sequence shown here is derived from an EMBL/GenBank/DDBJ whole genome shotgun (WGS) entry which is preliminary data.</text>
</comment>
<name>A0AC61RDN7_9BACT</name>
<organism evidence="1 2">
    <name type="scientific">Lepagella muris</name>
    <dbReference type="NCBI Taxonomy" id="3032870"/>
    <lineage>
        <taxon>Bacteria</taxon>
        <taxon>Pseudomonadati</taxon>
        <taxon>Bacteroidota</taxon>
        <taxon>Bacteroidia</taxon>
        <taxon>Bacteroidales</taxon>
        <taxon>Muribaculaceae</taxon>
        <taxon>Lepagella</taxon>
    </lineage>
</organism>
<sequence length="393" mass="43987">MKLIREDISADIQKRIDTIRLKIKSEGLDAILLASNSNIFYTSGRLFRGYVYITPEHPALYFVVRPLSVDTSDDTIILRKPELIPSILKEKGMPLPKRLGLEFDDLYYSEITRLQAAFPEATAENCSHLLRKVRMVKTQWELDCMRYDGLRQASAYRRFSKCYREDMTDVEFQIEIERLLRLEGCLGYIRTSGSQMEINMGSVIAGDNADAPSPYDFTMGGAGVDPSLPVGANGAIMHPGETVMIDVCGAFNGYQTDMTRVWKIGEIPALAEKAHECSRNILRECEKMAVPGCRVATLYDKAIEIARNEGLSEYFMGHAQQAPFIGHGVGIQLNELPVVTSRSRDVFEENMTIALEPKFVIPHVGAVGIENTYIVTPTGLECITPFPEEIQSL</sequence>
<evidence type="ECO:0000313" key="1">
    <source>
        <dbReference type="EMBL" id="TGY76966.1"/>
    </source>
</evidence>
<keyword evidence="1" id="KW-0645">Protease</keyword>
<keyword evidence="1" id="KW-0031">Aminopeptidase</keyword>
<evidence type="ECO:0000313" key="2">
    <source>
        <dbReference type="Proteomes" id="UP000306319"/>
    </source>
</evidence>
<reference evidence="1" key="1">
    <citation type="submission" date="2019-04" db="EMBL/GenBank/DDBJ databases">
        <title>Microbes associate with the intestines of laboratory mice.</title>
        <authorList>
            <person name="Navarre W."/>
            <person name="Wong E."/>
            <person name="Huang K."/>
            <person name="Tropini C."/>
            <person name="Ng K."/>
            <person name="Yu B."/>
        </authorList>
    </citation>
    <scope>NUCLEOTIDE SEQUENCE</scope>
    <source>
        <strain evidence="1">NM04_E33</strain>
    </source>
</reference>
<dbReference type="EMBL" id="SRYB01000033">
    <property type="protein sequence ID" value="TGY76966.1"/>
    <property type="molecule type" value="Genomic_DNA"/>
</dbReference>
<protein>
    <submittedName>
        <fullName evidence="1">Aminopeptidase P family protein</fullName>
    </submittedName>
</protein>